<dbReference type="InterPro" id="IPR005467">
    <property type="entry name" value="His_kinase_dom"/>
</dbReference>
<dbReference type="SUPFAM" id="SSF55874">
    <property type="entry name" value="ATPase domain of HSP90 chaperone/DNA topoisomerase II/histidine kinase"/>
    <property type="match status" value="2"/>
</dbReference>
<evidence type="ECO:0000313" key="8">
    <source>
        <dbReference type="EMBL" id="ONG45572.1"/>
    </source>
</evidence>
<dbReference type="EMBL" id="MLCO01000346">
    <property type="protein sequence ID" value="ONG45572.1"/>
    <property type="molecule type" value="Genomic_DNA"/>
</dbReference>
<dbReference type="InterPro" id="IPR036097">
    <property type="entry name" value="HisK_dim/P_sf"/>
</dbReference>
<gene>
    <name evidence="8" type="ORF">BKE38_26350</name>
</gene>
<dbReference type="GO" id="GO:0000155">
    <property type="term" value="F:phosphorelay sensor kinase activity"/>
    <property type="evidence" value="ECO:0007669"/>
    <property type="project" value="InterPro"/>
</dbReference>
<comment type="caution">
    <text evidence="8">The sequence shown here is derived from an EMBL/GenBank/DDBJ whole genome shotgun (WGS) entry which is preliminary data.</text>
</comment>
<dbReference type="PANTHER" id="PTHR43547">
    <property type="entry name" value="TWO-COMPONENT HISTIDINE KINASE"/>
    <property type="match status" value="1"/>
</dbReference>
<proteinExistence type="predicted"/>
<evidence type="ECO:0000259" key="7">
    <source>
        <dbReference type="PROSITE" id="PS50110"/>
    </source>
</evidence>
<dbReference type="SUPFAM" id="SSF52172">
    <property type="entry name" value="CheY-like"/>
    <property type="match status" value="2"/>
</dbReference>
<protein>
    <recommendedName>
        <fullName evidence="2">histidine kinase</fullName>
        <ecNumber evidence="2">2.7.13.3</ecNumber>
    </recommendedName>
</protein>
<evidence type="ECO:0000256" key="4">
    <source>
        <dbReference type="PROSITE-ProRule" id="PRU00169"/>
    </source>
</evidence>
<dbReference type="SMART" id="SM00388">
    <property type="entry name" value="HisKA"/>
    <property type="match status" value="2"/>
</dbReference>
<dbReference type="Gene3D" id="3.30.450.20">
    <property type="entry name" value="PAS domain"/>
    <property type="match status" value="1"/>
</dbReference>
<dbReference type="SMART" id="SM00448">
    <property type="entry name" value="REC"/>
    <property type="match status" value="2"/>
</dbReference>
<dbReference type="SUPFAM" id="SSF47384">
    <property type="entry name" value="Homodimeric domain of signal transducing histidine kinase"/>
    <property type="match status" value="1"/>
</dbReference>
<evidence type="ECO:0000259" key="6">
    <source>
        <dbReference type="PROSITE" id="PS50109"/>
    </source>
</evidence>
<dbReference type="PROSITE" id="PS50109">
    <property type="entry name" value="HIS_KIN"/>
    <property type="match status" value="1"/>
</dbReference>
<evidence type="ECO:0000256" key="3">
    <source>
        <dbReference type="ARBA" id="ARBA00022553"/>
    </source>
</evidence>
<dbReference type="InterPro" id="IPR011006">
    <property type="entry name" value="CheY-like_superfamily"/>
</dbReference>
<sequence>MHSTSSRNSFDPPAGAPAALLHRLGPAATPLGAPEQWPPALAAMLRLALAAPTPMLLLWGESLFQLYNDAFSPLLGDGRGEAFGRRFGEAPSRLWSVLEPVIPGLLAGGPAASVPEFFPTAQPDDPEEPVFSLSCTGIEDEAGMVLGVLVMAGEVTRQRQAEARLRRLRALADASGPSSGPLSGPFYGDLSGAEIGAILDGDAPGEAAFLAGIDRDFRIPLTLMLGPLEDLLAADTLPAAARGPLGLVERNALRLLRLVEALPGAARRQGRFRPTPVAALTRDTAELFGPAMTRAGLGFVIDCADGGVPAWLDRGLWESLLFDLLDQALQRTTVGSVSLRLAPRGESLVLSVEDSGAGGAAEAADTLALARRLAALQGGRLALDDAPGQGRRVAVTLPRGALPPLAGMPAAPEDILAEPPAPAPEPPRRRARLLLLVPDADLRAWLQRLLAVEHEVLLAADGVEGLRLARHASPELLLADAALPGLDAAALLRRLRADPATRALPVILLSARGVAAAGADDHVKKPFAAQELLARVRLNLQLVRLRRELEESRHQARKMQALGELASGVAHDFNNLLAAVTGSLELAGRHADGPRLPALLDNALSAAARGAVLTRQLLGFARRQRLLPAATELPPLLEGLRPLLQRALGPAVRLEIALPPGLWPALVDAPQLELVLLNLALDAGEAMPGGGFLAIAAANEPTMGMLRLTLRDGSAPREPALAEAQAVLAQMGGSLSLDMAAEAGRQLTLSLRRATFAPAAPKPDPETPPGGLGLRLLVVDDDEAVRRSTVGLAEALGCAVLEAEDGAAALRLLAADSAPPIDALLVDYAMPGMDGATLLRAARALRPGLPALLVTGYAGDPGLEALAPVLPKPFRAAELQAALQRLAGG</sequence>
<feature type="domain" description="Response regulatory" evidence="7">
    <location>
        <begin position="775"/>
        <end position="887"/>
    </location>
</feature>
<reference evidence="8 9" key="1">
    <citation type="submission" date="2016-10" db="EMBL/GenBank/DDBJ databases">
        <title>Draft Genome sequence of Roseomonas sp. strain M3.</title>
        <authorList>
            <person name="Subhash Y."/>
            <person name="Lee S."/>
        </authorList>
    </citation>
    <scope>NUCLEOTIDE SEQUENCE [LARGE SCALE GENOMIC DNA]</scope>
    <source>
        <strain evidence="8 9">M3</strain>
    </source>
</reference>
<dbReference type="OrthoDB" id="9796100at2"/>
<dbReference type="InterPro" id="IPR003661">
    <property type="entry name" value="HisK_dim/P_dom"/>
</dbReference>
<feature type="modified residue" description="4-aspartylphosphate" evidence="4">
    <location>
        <position position="480"/>
    </location>
</feature>
<dbReference type="Gene3D" id="1.10.287.130">
    <property type="match status" value="1"/>
</dbReference>
<dbReference type="PANTHER" id="PTHR43547:SF2">
    <property type="entry name" value="HYBRID SIGNAL TRANSDUCTION HISTIDINE KINASE C"/>
    <property type="match status" value="1"/>
</dbReference>
<dbReference type="Proteomes" id="UP000188879">
    <property type="component" value="Unassembled WGS sequence"/>
</dbReference>
<comment type="catalytic activity">
    <reaction evidence="1">
        <text>ATP + protein L-histidine = ADP + protein N-phospho-L-histidine.</text>
        <dbReference type="EC" id="2.7.13.3"/>
    </reaction>
</comment>
<feature type="domain" description="Histidine kinase" evidence="6">
    <location>
        <begin position="212"/>
        <end position="401"/>
    </location>
</feature>
<dbReference type="Pfam" id="PF00072">
    <property type="entry name" value="Response_reg"/>
    <property type="match status" value="2"/>
</dbReference>
<dbReference type="Gene3D" id="3.40.50.2300">
    <property type="match status" value="2"/>
</dbReference>
<dbReference type="InterPro" id="IPR036890">
    <property type="entry name" value="HATPase_C_sf"/>
</dbReference>
<feature type="coiled-coil region" evidence="5">
    <location>
        <begin position="535"/>
        <end position="562"/>
    </location>
</feature>
<dbReference type="Gene3D" id="3.30.565.10">
    <property type="entry name" value="Histidine kinase-like ATPase, C-terminal domain"/>
    <property type="match status" value="1"/>
</dbReference>
<dbReference type="RefSeq" id="WP_076960239.1">
    <property type="nucleotide sequence ID" value="NZ_MLCO01000346.1"/>
</dbReference>
<keyword evidence="9" id="KW-1185">Reference proteome</keyword>
<keyword evidence="5" id="KW-0175">Coiled coil</keyword>
<keyword evidence="3 4" id="KW-0597">Phosphoprotein</keyword>
<evidence type="ECO:0000256" key="1">
    <source>
        <dbReference type="ARBA" id="ARBA00000085"/>
    </source>
</evidence>
<accession>A0A1V2GVX5</accession>
<name>A0A1V2GVX5_9PROT</name>
<dbReference type="EC" id="2.7.13.3" evidence="2"/>
<dbReference type="PROSITE" id="PS50110">
    <property type="entry name" value="RESPONSE_REGULATORY"/>
    <property type="match status" value="2"/>
</dbReference>
<evidence type="ECO:0000313" key="9">
    <source>
        <dbReference type="Proteomes" id="UP000188879"/>
    </source>
</evidence>
<feature type="domain" description="Response regulatory" evidence="7">
    <location>
        <begin position="432"/>
        <end position="540"/>
    </location>
</feature>
<dbReference type="AlphaFoldDB" id="A0A1V2GVX5"/>
<evidence type="ECO:0000256" key="5">
    <source>
        <dbReference type="SAM" id="Coils"/>
    </source>
</evidence>
<evidence type="ECO:0000256" key="2">
    <source>
        <dbReference type="ARBA" id="ARBA00012438"/>
    </source>
</evidence>
<dbReference type="InterPro" id="IPR001789">
    <property type="entry name" value="Sig_transdc_resp-reg_receiver"/>
</dbReference>
<dbReference type="CDD" id="cd00082">
    <property type="entry name" value="HisKA"/>
    <property type="match status" value="1"/>
</dbReference>
<organism evidence="8 9">
    <name type="scientific">Teichococcus deserti</name>
    <dbReference type="NCBI Taxonomy" id="1817963"/>
    <lineage>
        <taxon>Bacteria</taxon>
        <taxon>Pseudomonadati</taxon>
        <taxon>Pseudomonadota</taxon>
        <taxon>Alphaproteobacteria</taxon>
        <taxon>Acetobacterales</taxon>
        <taxon>Roseomonadaceae</taxon>
        <taxon>Roseomonas</taxon>
    </lineage>
</organism>
<feature type="modified residue" description="4-aspartylphosphate" evidence="4">
    <location>
        <position position="827"/>
    </location>
</feature>